<evidence type="ECO:0000259" key="7">
    <source>
        <dbReference type="Pfam" id="PF04357"/>
    </source>
</evidence>
<keyword evidence="4 6" id="KW-0472">Membrane</keyword>
<sequence length="1294" mass="139346">MTENSNPNLSSDTPAQPEDQANSGAVIAKPKPKYGFVRRLLRTVFWSFLLTFSILGAILAATLAWFDSDSGRYWLVDAINRSGVAKLAAIEGSFWSELQIKQLHVKTDAVTVDLDYGVLRWEPYALMLRDLSLPLVSLGKLAITTAPTPPNAPPTTAPDSLRLPFGIHLEQLKIALLDIDGMALRDIDASISSNGRFHRLNLKQLRLPQGNVAAALNITGKAPFHSGGSFIFAGQLEEQDIRAFGKVEGPLRQLMVEATIEHPHLTGHTQLQADVFAPYSYQMISHGEIQVKGLNPALWHPAAPQAALDLAAQFKPVKNGLEGQINIQNHQLGPIDQHKLPLKAAKLQFSLHEQVVHVDDLLLQFDGAGDIRAQGKISQGQLALKVAASHLDPQRFWSPQPAGDMNGELELAGPWLAPGVKGEINDLARKANLKLDVGWINPDKERRLAIRHAQLSRGQSHLVAKGEFDLLSQNKFAIDAELQKINPAEFSKVPVGSISGKANLKGALKPIPVVDLAYELAQSEFNHQPLAGAGALTLDAERISKSDFWLSLGANKISAKGSLGRTSDQLDLNLMLPNLSVIGPQFQGRAEGVASLSGSLTQPKISARLDINQLSTPFDVKLQQGHLDISASSDLQGPIVIAGHLQKMALGTTQIDQADLSVKGTMKQHDVSFKLSGKHEVLPLQVDLHALGGLIANTHWQGQILNLAGTAGLPFSLKNTPNLTLSADEVLLSASTLGIGQSQLLLKNTHWKNGVLDSQGQVQNGLVAEWLNLAKIKNPTSDLILAGEWQVKKTDVLNAQLNLQRVSGDVLWREDAQTKVPLTLKTFALNGQVVMNKLQLKAQVQTEKFGQLAFAGDTMLDLEQGGLADQAALNASLKGNLPDLSVLGPLLGGDVKVAGKAQLDIERRGPLVKPQLGGYVLVDGFSLTAPSAGVQMKEGVMELALSNQQIELKTFKVKGPRGGDLKGSGLIAFNGNSPSGGAKLVANKFTLISKPDMLLVLSGQGGVEIKDGALQVSGDFKADEGDIQFQATDTPSLSSDVRVVGRESAANDAKPVNLHMQLDFDLGDNFQFRGYGLDSRLAGKLRLRAQPKQLMKVTGTVNTEDGEYKAYGQKLEIERGILSFQGPIDNPNLDILAIRRNQAVEAGVKVQGSAYSPRVTLYSEPSVPDAEKISWLLFGHGSENMEKSDSALVLQLLNAMAGSGGTGLSDEILGNFGIDEVGYKSKQEDDGSTTQVVTVSKRLTKNLRVAVEKSFNGLSDAVSFTLQLSRHWSVISRIGVDESSLDVNYTLSFD</sequence>
<keyword evidence="2 6" id="KW-0812">Transmembrane</keyword>
<evidence type="ECO:0000256" key="1">
    <source>
        <dbReference type="ARBA" id="ARBA00004167"/>
    </source>
</evidence>
<protein>
    <submittedName>
        <fullName evidence="8">Translocation/assembly module TamB domain-containing protein</fullName>
    </submittedName>
</protein>
<accession>A0A7H9BHW9</accession>
<feature type="compositionally biased region" description="Polar residues" evidence="5">
    <location>
        <begin position="1"/>
        <end position="23"/>
    </location>
</feature>
<name>A0A7H9BHW9_9NEIS</name>
<dbReference type="GO" id="GO:0005886">
    <property type="term" value="C:plasma membrane"/>
    <property type="evidence" value="ECO:0007669"/>
    <property type="project" value="InterPro"/>
</dbReference>
<dbReference type="InterPro" id="IPR007452">
    <property type="entry name" value="TamB_C"/>
</dbReference>
<proteinExistence type="predicted"/>
<dbReference type="GO" id="GO:0009306">
    <property type="term" value="P:protein secretion"/>
    <property type="evidence" value="ECO:0007669"/>
    <property type="project" value="InterPro"/>
</dbReference>
<evidence type="ECO:0000256" key="5">
    <source>
        <dbReference type="SAM" id="MobiDB-lite"/>
    </source>
</evidence>
<dbReference type="Proteomes" id="UP000509597">
    <property type="component" value="Chromosome"/>
</dbReference>
<dbReference type="GO" id="GO:0097347">
    <property type="term" value="C:TAM protein secretion complex"/>
    <property type="evidence" value="ECO:0007669"/>
    <property type="project" value="TreeGrafter"/>
</dbReference>
<keyword evidence="3 6" id="KW-1133">Transmembrane helix</keyword>
<evidence type="ECO:0000256" key="3">
    <source>
        <dbReference type="ARBA" id="ARBA00022989"/>
    </source>
</evidence>
<gene>
    <name evidence="8" type="ORF">HQ393_06100</name>
</gene>
<comment type="subcellular location">
    <subcellularLocation>
        <location evidence="1">Membrane</location>
        <topology evidence="1">Single-pass membrane protein</topology>
    </subcellularLocation>
</comment>
<evidence type="ECO:0000313" key="8">
    <source>
        <dbReference type="EMBL" id="QLG87866.1"/>
    </source>
</evidence>
<feature type="transmembrane region" description="Helical" evidence="6">
    <location>
        <begin position="43"/>
        <end position="66"/>
    </location>
</feature>
<keyword evidence="9" id="KW-1185">Reference proteome</keyword>
<feature type="region of interest" description="Disordered" evidence="5">
    <location>
        <begin position="1"/>
        <end position="24"/>
    </location>
</feature>
<feature type="domain" description="Translocation and assembly module TamB C-terminal" evidence="7">
    <location>
        <begin position="958"/>
        <end position="1293"/>
    </location>
</feature>
<evidence type="ECO:0000256" key="2">
    <source>
        <dbReference type="ARBA" id="ARBA00022692"/>
    </source>
</evidence>
<dbReference type="PANTHER" id="PTHR36985">
    <property type="entry name" value="TRANSLOCATION AND ASSEMBLY MODULE SUBUNIT TAMB"/>
    <property type="match status" value="1"/>
</dbReference>
<organism evidence="8 9">
    <name type="scientific">Chitinibacter bivalviorum</name>
    <dbReference type="NCBI Taxonomy" id="2739434"/>
    <lineage>
        <taxon>Bacteria</taxon>
        <taxon>Pseudomonadati</taxon>
        <taxon>Pseudomonadota</taxon>
        <taxon>Betaproteobacteria</taxon>
        <taxon>Neisseriales</taxon>
        <taxon>Chitinibacteraceae</taxon>
        <taxon>Chitinibacter</taxon>
    </lineage>
</organism>
<reference evidence="8 9" key="1">
    <citation type="submission" date="2020-07" db="EMBL/GenBank/DDBJ databases">
        <title>Complete genome sequence of Chitinibacter sp. 2T18.</title>
        <authorList>
            <person name="Bae J.-W."/>
            <person name="Choi J.-W."/>
        </authorList>
    </citation>
    <scope>NUCLEOTIDE SEQUENCE [LARGE SCALE GENOMIC DNA]</scope>
    <source>
        <strain evidence="8 9">2T18</strain>
    </source>
</reference>
<dbReference type="Pfam" id="PF04357">
    <property type="entry name" value="TamB"/>
    <property type="match status" value="1"/>
</dbReference>
<dbReference type="RefSeq" id="WP_179357946.1">
    <property type="nucleotide sequence ID" value="NZ_CP058627.1"/>
</dbReference>
<dbReference type="KEGG" id="chiz:HQ393_06100"/>
<evidence type="ECO:0000313" key="9">
    <source>
        <dbReference type="Proteomes" id="UP000509597"/>
    </source>
</evidence>
<dbReference type="PANTHER" id="PTHR36985:SF1">
    <property type="entry name" value="TRANSLOCATION AND ASSEMBLY MODULE SUBUNIT TAMB"/>
    <property type="match status" value="1"/>
</dbReference>
<dbReference type="EMBL" id="CP058627">
    <property type="protein sequence ID" value="QLG87866.1"/>
    <property type="molecule type" value="Genomic_DNA"/>
</dbReference>
<evidence type="ECO:0000256" key="4">
    <source>
        <dbReference type="ARBA" id="ARBA00023136"/>
    </source>
</evidence>
<evidence type="ECO:0000256" key="6">
    <source>
        <dbReference type="SAM" id="Phobius"/>
    </source>
</evidence>